<dbReference type="Pfam" id="PF20148">
    <property type="entry name" value="DUF6531"/>
    <property type="match status" value="1"/>
</dbReference>
<reference evidence="3 4" key="1">
    <citation type="submission" date="2014-02" db="EMBL/GenBank/DDBJ databases">
        <title>The small core and large imbalanced accessory genome model reveals a collaborative survival strategy of Sorangium cellulosum strains in nature.</title>
        <authorList>
            <person name="Han K."/>
            <person name="Peng R."/>
            <person name="Blom J."/>
            <person name="Li Y.-Z."/>
        </authorList>
    </citation>
    <scope>NUCLEOTIDE SEQUENCE [LARGE SCALE GENOMIC DNA]</scope>
    <source>
        <strain evidence="3 4">So0007-03</strain>
    </source>
</reference>
<evidence type="ECO:0000256" key="1">
    <source>
        <dbReference type="SAM" id="MobiDB-lite"/>
    </source>
</evidence>
<dbReference type="InterPro" id="IPR045351">
    <property type="entry name" value="DUF6531"/>
</dbReference>
<dbReference type="EMBL" id="JEME01002904">
    <property type="protein sequence ID" value="KYG02862.1"/>
    <property type="molecule type" value="Genomic_DNA"/>
</dbReference>
<name>A0A150TDX8_SORCE</name>
<dbReference type="AlphaFoldDB" id="A0A150TDX8"/>
<evidence type="ECO:0000313" key="4">
    <source>
        <dbReference type="Proteomes" id="UP000075502"/>
    </source>
</evidence>
<proteinExistence type="predicted"/>
<organism evidence="3 4">
    <name type="scientific">Sorangium cellulosum</name>
    <name type="common">Polyangium cellulosum</name>
    <dbReference type="NCBI Taxonomy" id="56"/>
    <lineage>
        <taxon>Bacteria</taxon>
        <taxon>Pseudomonadati</taxon>
        <taxon>Myxococcota</taxon>
        <taxon>Polyangia</taxon>
        <taxon>Polyangiales</taxon>
        <taxon>Polyangiaceae</taxon>
        <taxon>Sorangium</taxon>
    </lineage>
</organism>
<feature type="region of interest" description="Disordered" evidence="1">
    <location>
        <begin position="1"/>
        <end position="48"/>
    </location>
</feature>
<evidence type="ECO:0000259" key="2">
    <source>
        <dbReference type="Pfam" id="PF20148"/>
    </source>
</evidence>
<feature type="domain" description="DUF6531" evidence="2">
    <location>
        <begin position="73"/>
        <end position="145"/>
    </location>
</feature>
<dbReference type="Proteomes" id="UP000075502">
    <property type="component" value="Unassembled WGS sequence"/>
</dbReference>
<feature type="compositionally biased region" description="Gly residues" evidence="1">
    <location>
        <begin position="7"/>
        <end position="48"/>
    </location>
</feature>
<sequence length="239" mass="24838">MNPGVWIMGGGGGGGGKGGRGGSGNGDGQGGSANPGGNNPDGGGKGANGCGNGQGAGACPNPVHGGSGGTSAGDPVDVVTGRVFTLPTLDLGLPGPLPLVVQRRYSSSARDRDMGLGFGWNHSLAWEIELSRRAVRITQDDGTVVTAPLLEDGESRPLVGQIVLRRAAWGFALTTEDGLTLLFNERHQLGSRYRLTALLDRNGNCIELGYDVSGLAWIRDYVQRFVRVRRERSGRIAAF</sequence>
<accession>A0A150TDX8</accession>
<protein>
    <recommendedName>
        <fullName evidence="2">DUF6531 domain-containing protein</fullName>
    </recommendedName>
</protein>
<evidence type="ECO:0000313" key="3">
    <source>
        <dbReference type="EMBL" id="KYG02862.1"/>
    </source>
</evidence>
<gene>
    <name evidence="3" type="ORF">BE21_54130</name>
</gene>
<comment type="caution">
    <text evidence="3">The sequence shown here is derived from an EMBL/GenBank/DDBJ whole genome shotgun (WGS) entry which is preliminary data.</text>
</comment>